<feature type="region of interest" description="Disordered" evidence="1">
    <location>
        <begin position="29"/>
        <end position="49"/>
    </location>
</feature>
<gene>
    <name evidence="2" type="ORF">S01H4_50721</name>
</gene>
<protein>
    <submittedName>
        <fullName evidence="2">Uncharacterized protein</fullName>
    </submittedName>
</protein>
<evidence type="ECO:0000313" key="2">
    <source>
        <dbReference type="EMBL" id="GAG93705.1"/>
    </source>
</evidence>
<proteinExistence type="predicted"/>
<name>X1BFA4_9ZZZZ</name>
<accession>X1BFA4</accession>
<organism evidence="2">
    <name type="scientific">marine sediment metagenome</name>
    <dbReference type="NCBI Taxonomy" id="412755"/>
    <lineage>
        <taxon>unclassified sequences</taxon>
        <taxon>metagenomes</taxon>
        <taxon>ecological metagenomes</taxon>
    </lineage>
</organism>
<dbReference type="EMBL" id="BART01028822">
    <property type="protein sequence ID" value="GAG93705.1"/>
    <property type="molecule type" value="Genomic_DNA"/>
</dbReference>
<comment type="caution">
    <text evidence="2">The sequence shown here is derived from an EMBL/GenBank/DDBJ whole genome shotgun (WGS) entry which is preliminary data.</text>
</comment>
<dbReference type="AlphaFoldDB" id="X1BFA4"/>
<evidence type="ECO:0000256" key="1">
    <source>
        <dbReference type="SAM" id="MobiDB-lite"/>
    </source>
</evidence>
<reference evidence="2" key="1">
    <citation type="journal article" date="2014" name="Front. Microbiol.">
        <title>High frequency of phylogenetically diverse reductive dehalogenase-homologous genes in deep subseafloor sedimentary metagenomes.</title>
        <authorList>
            <person name="Kawai M."/>
            <person name="Futagami T."/>
            <person name="Toyoda A."/>
            <person name="Takaki Y."/>
            <person name="Nishi S."/>
            <person name="Hori S."/>
            <person name="Arai W."/>
            <person name="Tsubouchi T."/>
            <person name="Morono Y."/>
            <person name="Uchiyama I."/>
            <person name="Ito T."/>
            <person name="Fujiyama A."/>
            <person name="Inagaki F."/>
            <person name="Takami H."/>
        </authorList>
    </citation>
    <scope>NUCLEOTIDE SEQUENCE</scope>
    <source>
        <strain evidence="2">Expedition CK06-06</strain>
    </source>
</reference>
<sequence>MTEKETLSDGKRITRDEFGRFQTVELSSEAASKMARSKLPNKARDTTSEQLLREAGFAPGTEPEHLKILAQIASSRRSGAVPALRDFRKLTVLASTEPGGLAAPRPGELCGLCGRYNDWGFDGRGVSELVDMIRSIEPE</sequence>